<proteinExistence type="inferred from homology"/>
<dbReference type="Pfam" id="PF00106">
    <property type="entry name" value="adh_short"/>
    <property type="match status" value="1"/>
</dbReference>
<dbReference type="SUPFAM" id="SSF51735">
    <property type="entry name" value="NAD(P)-binding Rossmann-fold domains"/>
    <property type="match status" value="1"/>
</dbReference>
<keyword evidence="4" id="KW-1185">Reference proteome</keyword>
<reference evidence="2" key="2">
    <citation type="journal article" date="2019" name="Gigascience">
        <title>High-quality Schistosoma haematobium genome achieved by single-molecule and long-range sequencing.</title>
        <authorList>
            <person name="Stroehlein A.J."/>
            <person name="Korhonen P.K."/>
            <person name="Chong T.M."/>
            <person name="Lim Y.L."/>
            <person name="Chan K.G."/>
            <person name="Webster B."/>
            <person name="Rollinson D."/>
            <person name="Brindley P.J."/>
            <person name="Gasser R.B."/>
            <person name="Young N.D."/>
        </authorList>
    </citation>
    <scope>NUCLEOTIDE SEQUENCE</scope>
</reference>
<dbReference type="RefSeq" id="XP_051070962.1">
    <property type="nucleotide sequence ID" value="XM_051210937.1"/>
</dbReference>
<reference evidence="2" key="3">
    <citation type="submission" date="2021-06" db="EMBL/GenBank/DDBJ databases">
        <title>Chromosome-level genome assembly for S. haematobium.</title>
        <authorList>
            <person name="Stroehlein A.J."/>
        </authorList>
    </citation>
    <scope>NUCLEOTIDE SEQUENCE</scope>
</reference>
<dbReference type="GeneID" id="24594380"/>
<dbReference type="AlphaFoldDB" id="A0A095AVN7"/>
<evidence type="ECO:0000313" key="3">
    <source>
        <dbReference type="EMBL" id="KGB38646.1"/>
    </source>
</evidence>
<organism evidence="3">
    <name type="scientific">Schistosoma haematobium</name>
    <name type="common">Blood fluke</name>
    <dbReference type="NCBI Taxonomy" id="6185"/>
    <lineage>
        <taxon>Eukaryota</taxon>
        <taxon>Metazoa</taxon>
        <taxon>Spiralia</taxon>
        <taxon>Lophotrochozoa</taxon>
        <taxon>Platyhelminthes</taxon>
        <taxon>Trematoda</taxon>
        <taxon>Digenea</taxon>
        <taxon>Strigeidida</taxon>
        <taxon>Schistosomatoidea</taxon>
        <taxon>Schistosomatidae</taxon>
        <taxon>Schistosoma</taxon>
    </lineage>
</organism>
<reference evidence="3" key="1">
    <citation type="journal article" date="2012" name="Nat. Genet.">
        <title>Whole-genome sequence of Schistosoma haematobium.</title>
        <authorList>
            <person name="Young N.D."/>
            <person name="Jex A.R."/>
            <person name="Li B."/>
            <person name="Liu S."/>
            <person name="Yang L."/>
            <person name="Xiong Z."/>
            <person name="Li Y."/>
            <person name="Cantacessi C."/>
            <person name="Hall R.S."/>
            <person name="Xu X."/>
            <person name="Chen F."/>
            <person name="Wu X."/>
            <person name="Zerlotini A."/>
            <person name="Oliveira G."/>
            <person name="Hofmann A."/>
            <person name="Zhang G."/>
            <person name="Fang X."/>
            <person name="Kang Y."/>
            <person name="Campbell B.E."/>
            <person name="Loukas A."/>
            <person name="Ranganathan S."/>
            <person name="Rollinson D."/>
            <person name="Rinaldi G."/>
            <person name="Brindley P.J."/>
            <person name="Yang H."/>
            <person name="Wang J."/>
            <person name="Wang J."/>
            <person name="Gasser R.B."/>
        </authorList>
    </citation>
    <scope>NUCLEOTIDE SEQUENCE [LARGE SCALE GENOMIC DNA]</scope>
</reference>
<dbReference type="STRING" id="6185.A0A095AVN7"/>
<gene>
    <name evidence="2" type="primary">DHRS1_1</name>
    <name evidence="2" type="ORF">MS3_00003205</name>
    <name evidence="3" type="ORF">MS3_07045</name>
</gene>
<reference evidence="2" key="4">
    <citation type="journal article" date="2022" name="PLoS Pathog.">
        <title>Chromosome-level genome of Schistosoma haematobium underpins genome-wide explorations of molecular variation.</title>
        <authorList>
            <person name="Stroehlein A.J."/>
            <person name="Korhonen P.K."/>
            <person name="Lee V.V."/>
            <person name="Ralph S.A."/>
            <person name="Mentink-Kane M."/>
            <person name="You H."/>
            <person name="McManus D.P."/>
            <person name="Tchuente L.T."/>
            <person name="Stothard J.R."/>
            <person name="Kaur P."/>
            <person name="Dudchenko O."/>
            <person name="Aiden E.L."/>
            <person name="Yang B."/>
            <person name="Yang H."/>
            <person name="Emery A.M."/>
            <person name="Webster B.L."/>
            <person name="Brindley P.J."/>
            <person name="Rollinson D."/>
            <person name="Chang B.C.H."/>
            <person name="Gasser R.B."/>
            <person name="Young N.D."/>
        </authorList>
    </citation>
    <scope>NUCLEOTIDE SEQUENCE</scope>
</reference>
<comment type="similarity">
    <text evidence="1">Belongs to the short-chain dehydrogenases/reductases (SDR) family.</text>
</comment>
<accession>A0A095AVN7</accession>
<dbReference type="PANTHER" id="PTHR44147">
    <property type="entry name" value="DEHYDROGENASE/REDUCTASE SDR FAMILY MEMBER 1"/>
    <property type="match status" value="1"/>
</dbReference>
<evidence type="ECO:0000256" key="1">
    <source>
        <dbReference type="RuleBase" id="RU000363"/>
    </source>
</evidence>
<dbReference type="EMBL" id="AMPZ03000002">
    <property type="protein sequence ID" value="KAH9590583.1"/>
    <property type="molecule type" value="Genomic_DNA"/>
</dbReference>
<dbReference type="Proteomes" id="UP000471633">
    <property type="component" value="Unassembled WGS sequence"/>
</dbReference>
<evidence type="ECO:0000313" key="2">
    <source>
        <dbReference type="EMBL" id="KAH9590583.1"/>
    </source>
</evidence>
<dbReference type="PANTHER" id="PTHR44147:SF2">
    <property type="entry name" value="DEHYDROGENASE_REDUCTASE SDR FAMILY MEMBER 1"/>
    <property type="match status" value="1"/>
</dbReference>
<dbReference type="OrthoDB" id="1933717at2759"/>
<protein>
    <submittedName>
        <fullName evidence="3">Dehydrogenase/reductase SDR family member 1</fullName>
    </submittedName>
    <submittedName>
        <fullName evidence="2">Dehydrogenase/reductase SDR member 1, variant 2</fullName>
    </submittedName>
</protein>
<sequence length="326" mass="35769">MKDLTGCVCLVTGATRGIGKGIAVSLGKSGATVYLTGRTSVPLNGGIGGSLQETSDIINNFGGKAIPVMVDHSNENEIENLFHQIDREQKGRLDIVVNNAYSAVTFLQKNMGKPYYEITDISPGEAWDVVNDTGLKNHYICSVLATRMMIEYQKKTNSSSTRPGLIVNITSVGGKIYLFSVSYGSGKAALDRITHDMALELRRENINISIVGISPGLVRTEHILDAASKGSLTMNIENSQSPELVGRVVVGMAAESPKKLLSRSGNIFLVSDLAEEYGIHEDCGREIVNVRSLKYLLSYKGYYIAKFIPSFIRIPEWLFYIMLKYR</sequence>
<dbReference type="CTD" id="24594380"/>
<dbReference type="InterPro" id="IPR002347">
    <property type="entry name" value="SDR_fam"/>
</dbReference>
<evidence type="ECO:0000313" key="4">
    <source>
        <dbReference type="Proteomes" id="UP000471633"/>
    </source>
</evidence>
<dbReference type="PRINTS" id="PR00080">
    <property type="entry name" value="SDRFAMILY"/>
</dbReference>
<dbReference type="Gene3D" id="3.40.50.720">
    <property type="entry name" value="NAD(P)-binding Rossmann-like Domain"/>
    <property type="match status" value="1"/>
</dbReference>
<dbReference type="EMBL" id="KL251052">
    <property type="protein sequence ID" value="KGB38646.1"/>
    <property type="molecule type" value="Genomic_DNA"/>
</dbReference>
<name>A0A095AVN7_SCHHA</name>
<dbReference type="PRINTS" id="PR00081">
    <property type="entry name" value="GDHRDH"/>
</dbReference>
<dbReference type="InterPro" id="IPR036291">
    <property type="entry name" value="NAD(P)-bd_dom_sf"/>
</dbReference>